<dbReference type="KEGG" id="ajg:KKR91_01535"/>
<proteinExistence type="predicted"/>
<dbReference type="RefSeq" id="WP_210231442.1">
    <property type="nucleotide sequence ID" value="NZ_CP076022.1"/>
</dbReference>
<evidence type="ECO:0000256" key="2">
    <source>
        <dbReference type="SAM" id="SignalP"/>
    </source>
</evidence>
<dbReference type="EMBL" id="CP076022">
    <property type="protein sequence ID" value="QWC10366.1"/>
    <property type="molecule type" value="Genomic_DNA"/>
</dbReference>
<evidence type="ECO:0000313" key="4">
    <source>
        <dbReference type="Proteomes" id="UP000676885"/>
    </source>
</evidence>
<feature type="signal peptide" evidence="2">
    <location>
        <begin position="1"/>
        <end position="18"/>
    </location>
</feature>
<evidence type="ECO:0000256" key="1">
    <source>
        <dbReference type="SAM" id="MobiDB-lite"/>
    </source>
</evidence>
<keyword evidence="4" id="KW-1185">Reference proteome</keyword>
<dbReference type="Proteomes" id="UP000676885">
    <property type="component" value="Chromosome"/>
</dbReference>
<keyword evidence="2" id="KW-0732">Signal</keyword>
<protein>
    <recommendedName>
        <fullName evidence="5">Lipoprotein</fullName>
    </recommendedName>
</protein>
<sequence>MRAFTTAATAFTLLLVLAGCSNDPSPEASGPETPPQSAATANASAELAKTLDITAGDPRQLLAEDGVYSFYAIVSDTPEQNSVCAVIENVETSLTSTGCGGEIPGVTVQEPGVPAVEAKLIDNDYDAGRELAEGWRQLHPNLLVRS</sequence>
<reference evidence="3 4" key="1">
    <citation type="submission" date="2021-05" db="EMBL/GenBank/DDBJ databases">
        <title>Novel species in genus Arthrobacter.</title>
        <authorList>
            <person name="Zhang G."/>
        </authorList>
    </citation>
    <scope>NUCLEOTIDE SEQUENCE [LARGE SCALE GENOMIC DNA]</scope>
    <source>
        <strain evidence="4">zg-ZUI227</strain>
    </source>
</reference>
<dbReference type="PROSITE" id="PS51257">
    <property type="entry name" value="PROKAR_LIPOPROTEIN"/>
    <property type="match status" value="1"/>
</dbReference>
<evidence type="ECO:0008006" key="5">
    <source>
        <dbReference type="Google" id="ProtNLM"/>
    </source>
</evidence>
<gene>
    <name evidence="3" type="ORF">KKR91_01535</name>
</gene>
<name>A0A975M5K4_9MICC</name>
<accession>A0A975M5K4</accession>
<feature type="chain" id="PRO_5038591920" description="Lipoprotein" evidence="2">
    <location>
        <begin position="19"/>
        <end position="146"/>
    </location>
</feature>
<organism evidence="3 4">
    <name type="scientific">Arthrobacter jiangjiafuii</name>
    <dbReference type="NCBI Taxonomy" id="2817475"/>
    <lineage>
        <taxon>Bacteria</taxon>
        <taxon>Bacillati</taxon>
        <taxon>Actinomycetota</taxon>
        <taxon>Actinomycetes</taxon>
        <taxon>Micrococcales</taxon>
        <taxon>Micrococcaceae</taxon>
        <taxon>Arthrobacter</taxon>
    </lineage>
</organism>
<evidence type="ECO:0000313" key="3">
    <source>
        <dbReference type="EMBL" id="QWC10366.1"/>
    </source>
</evidence>
<dbReference type="AlphaFoldDB" id="A0A975M5K4"/>
<feature type="region of interest" description="Disordered" evidence="1">
    <location>
        <begin position="23"/>
        <end position="42"/>
    </location>
</feature>